<dbReference type="OrthoDB" id="25608at10239"/>
<organism evidence="1 5">
    <name type="scientific">Synechococcus phage ACG-2014c</name>
    <dbReference type="NCBI Taxonomy" id="1079998"/>
    <lineage>
        <taxon>Viruses</taxon>
        <taxon>Duplodnaviria</taxon>
        <taxon>Heunggongvirae</taxon>
        <taxon>Uroviricota</taxon>
        <taxon>Caudoviricetes</taxon>
        <taxon>Pantevenvirales</taxon>
        <taxon>Kyanoviridae</taxon>
        <taxon>Namakavirus</taxon>
        <taxon>Namakavirus smbcm6</taxon>
    </lineage>
</organism>
<dbReference type="Proteomes" id="UP000185280">
    <property type="component" value="Segment"/>
</dbReference>
<dbReference type="Proteomes" id="UP000185278">
    <property type="component" value="Segment"/>
</dbReference>
<dbReference type="Proteomes" id="UP000185279">
    <property type="component" value="Segment"/>
</dbReference>
<evidence type="ECO:0000313" key="5">
    <source>
        <dbReference type="Proteomes" id="UP000185279"/>
    </source>
</evidence>
<accession>A0A0E3EML1</accession>
<dbReference type="EMBL" id="KJ019128">
    <property type="protein sequence ID" value="AIX38071.1"/>
    <property type="molecule type" value="Genomic_DNA"/>
</dbReference>
<name>A0A0E3EML1_9CAUD</name>
<gene>
    <name evidence="1" type="ORF">Syn7803C43_71</name>
    <name evidence="2" type="ORF">Syn7803C98_71</name>
    <name evidence="3" type="ORF">Syn7803US88_70</name>
</gene>
<dbReference type="RefSeq" id="YP_007001799.1">
    <property type="nucleotide sequence ID" value="NC_019444.1"/>
</dbReference>
<evidence type="ECO:0000313" key="2">
    <source>
        <dbReference type="EMBL" id="AIX22839.1"/>
    </source>
</evidence>
<dbReference type="EMBL" id="KJ019027">
    <property type="protein sequence ID" value="AIX14466.1"/>
    <property type="molecule type" value="Genomic_DNA"/>
</dbReference>
<evidence type="ECO:0000313" key="3">
    <source>
        <dbReference type="EMBL" id="AIX38071.1"/>
    </source>
</evidence>
<proteinExistence type="predicted"/>
<protein>
    <submittedName>
        <fullName evidence="1">Uncharacterized protein</fullName>
    </submittedName>
</protein>
<evidence type="ECO:0000313" key="1">
    <source>
        <dbReference type="EMBL" id="AIX14466.1"/>
    </source>
</evidence>
<dbReference type="EMBL" id="KJ019064">
    <property type="protein sequence ID" value="AIX22839.1"/>
    <property type="molecule type" value="Genomic_DNA"/>
</dbReference>
<reference evidence="4 5" key="1">
    <citation type="submission" date="2013-12" db="EMBL/GenBank/DDBJ databases">
        <title>Ecological redundancy of diverse viral populations within a natural community.</title>
        <authorList>
            <person name="Gregory A.C."/>
            <person name="LaButti K."/>
            <person name="Copeland A."/>
            <person name="Woyke T."/>
            <person name="Sullivan M.B."/>
        </authorList>
    </citation>
    <scope>NUCLEOTIDE SEQUENCE [LARGE SCALE GENOMIC DNA]</scope>
    <source>
        <strain evidence="1">Syn7803C43</strain>
        <strain evidence="2">Syn7803C98</strain>
        <strain evidence="3">Syn7803US88</strain>
    </source>
</reference>
<sequence>MSKRFTITIEENEFGELILPIPDEVCEDLGWTIGDDLEFDVDDVTGSFTLRKVEE</sequence>
<evidence type="ECO:0000313" key="4">
    <source>
        <dbReference type="Proteomes" id="UP000185278"/>
    </source>
</evidence>